<gene>
    <name evidence="1" type="ORF">JR064_19895</name>
</gene>
<comment type="caution">
    <text evidence="1">The sequence shown here is derived from an EMBL/GenBank/DDBJ whole genome shotgun (WGS) entry which is preliminary data.</text>
</comment>
<sequence>MHTAPSPPARAPGYLLPAAAHGFLCEVGDALGRMATLPYSLRHLSDRINAALHQCTAPAWSSHNRREAL</sequence>
<organism evidence="1 2">
    <name type="scientific">Xanthomonas bonasiae</name>
    <dbReference type="NCBI Taxonomy" id="2810351"/>
    <lineage>
        <taxon>Bacteria</taxon>
        <taxon>Pseudomonadati</taxon>
        <taxon>Pseudomonadota</taxon>
        <taxon>Gammaproteobacteria</taxon>
        <taxon>Lysobacterales</taxon>
        <taxon>Lysobacteraceae</taxon>
        <taxon>Xanthomonas</taxon>
    </lineage>
</organism>
<dbReference type="EMBL" id="JAFIWB010000030">
    <property type="protein sequence ID" value="MBN6104432.1"/>
    <property type="molecule type" value="Genomic_DNA"/>
</dbReference>
<dbReference type="Proteomes" id="UP000695802">
    <property type="component" value="Unassembled WGS sequence"/>
</dbReference>
<name>A0ABS3B846_9XANT</name>
<proteinExistence type="predicted"/>
<evidence type="ECO:0000313" key="1">
    <source>
        <dbReference type="EMBL" id="MBN6104432.1"/>
    </source>
</evidence>
<reference evidence="1 2" key="1">
    <citation type="submission" date="2021-02" db="EMBL/GenBank/DDBJ databases">
        <title>Taxonomically Unique Crown Gall-Associated Xanthomonas Stains Have Deficiency in Virulence Repertories.</title>
        <authorList>
            <person name="Mafakheri H."/>
            <person name="Taghavi S.M."/>
            <person name="Dimkic I."/>
            <person name="Nemanja K."/>
            <person name="Osdaghi E."/>
        </authorList>
    </citation>
    <scope>NUCLEOTIDE SEQUENCE [LARGE SCALE GENOMIC DNA]</scope>
    <source>
        <strain evidence="1 2">FX4</strain>
    </source>
</reference>
<dbReference type="RefSeq" id="WP_206230871.1">
    <property type="nucleotide sequence ID" value="NZ_JAFIWB010000030.1"/>
</dbReference>
<protein>
    <submittedName>
        <fullName evidence="1">Uncharacterized protein</fullName>
    </submittedName>
</protein>
<evidence type="ECO:0000313" key="2">
    <source>
        <dbReference type="Proteomes" id="UP000695802"/>
    </source>
</evidence>
<keyword evidence="2" id="KW-1185">Reference proteome</keyword>
<accession>A0ABS3B846</accession>